<gene>
    <name evidence="5" type="ORF">UY3_01759</name>
</gene>
<accession>M7C8L7</accession>
<dbReference type="SMART" id="SM00360">
    <property type="entry name" value="RRM"/>
    <property type="match status" value="1"/>
</dbReference>
<dbReference type="EMBL" id="KB500846">
    <property type="protein sequence ID" value="EMP40943.1"/>
    <property type="molecule type" value="Genomic_DNA"/>
</dbReference>
<sequence length="143" mass="16044">MPHVYIRCLSYHVQEEDIQHFFSSYGGLLKVDLKNGSGFVEFKDSHDTNDAVYELNGKDLCRERAIVEHAQGPRQDGDGYSYSSCSGSGGGGGYSSRRQPGRDKYGPPVHTEYRLIVENLSSHCSWQDLKDFIRQAGFSNWGS</sequence>
<reference evidence="6" key="1">
    <citation type="journal article" date="2013" name="Nat. Genet.">
        <title>The draft genomes of soft-shell turtle and green sea turtle yield insights into the development and evolution of the turtle-specific body plan.</title>
        <authorList>
            <person name="Wang Z."/>
            <person name="Pascual-Anaya J."/>
            <person name="Zadissa A."/>
            <person name="Li W."/>
            <person name="Niimura Y."/>
            <person name="Huang Z."/>
            <person name="Li C."/>
            <person name="White S."/>
            <person name="Xiong Z."/>
            <person name="Fang D."/>
            <person name="Wang B."/>
            <person name="Ming Y."/>
            <person name="Chen Y."/>
            <person name="Zheng Y."/>
            <person name="Kuraku S."/>
            <person name="Pignatelli M."/>
            <person name="Herrero J."/>
            <person name="Beal K."/>
            <person name="Nozawa M."/>
            <person name="Li Q."/>
            <person name="Wang J."/>
            <person name="Zhang H."/>
            <person name="Yu L."/>
            <person name="Shigenobu S."/>
            <person name="Wang J."/>
            <person name="Liu J."/>
            <person name="Flicek P."/>
            <person name="Searle S."/>
            <person name="Wang J."/>
            <person name="Kuratani S."/>
            <person name="Yin Y."/>
            <person name="Aken B."/>
            <person name="Zhang G."/>
            <person name="Irie N."/>
        </authorList>
    </citation>
    <scope>NUCLEOTIDE SEQUENCE [LARGE SCALE GENOMIC DNA]</scope>
</reference>
<dbReference type="Pfam" id="PF00076">
    <property type="entry name" value="RRM_1"/>
    <property type="match status" value="1"/>
</dbReference>
<dbReference type="Proteomes" id="UP000031443">
    <property type="component" value="Unassembled WGS sequence"/>
</dbReference>
<dbReference type="InterPro" id="IPR035979">
    <property type="entry name" value="RBD_domain_sf"/>
</dbReference>
<dbReference type="InterPro" id="IPR012677">
    <property type="entry name" value="Nucleotide-bd_a/b_plait_sf"/>
</dbReference>
<dbReference type="PANTHER" id="PTHR23003:SF52">
    <property type="entry name" value="SERINE_ARGININE-RICH SPLICING FACTOR 6"/>
    <property type="match status" value="1"/>
</dbReference>
<dbReference type="PROSITE" id="PS50102">
    <property type="entry name" value="RRM"/>
    <property type="match status" value="1"/>
</dbReference>
<keyword evidence="1 2" id="KW-0694">RNA-binding</keyword>
<organism evidence="5 6">
    <name type="scientific">Chelonia mydas</name>
    <name type="common">Green sea-turtle</name>
    <name type="synonym">Chelonia agassizi</name>
    <dbReference type="NCBI Taxonomy" id="8469"/>
    <lineage>
        <taxon>Eukaryota</taxon>
        <taxon>Metazoa</taxon>
        <taxon>Chordata</taxon>
        <taxon>Craniata</taxon>
        <taxon>Vertebrata</taxon>
        <taxon>Euteleostomi</taxon>
        <taxon>Archelosauria</taxon>
        <taxon>Testudinata</taxon>
        <taxon>Testudines</taxon>
        <taxon>Cryptodira</taxon>
        <taxon>Durocryptodira</taxon>
        <taxon>Americhelydia</taxon>
        <taxon>Chelonioidea</taxon>
        <taxon>Cheloniidae</taxon>
        <taxon>Chelonia</taxon>
    </lineage>
</organism>
<protein>
    <submittedName>
        <fullName evidence="5">Serine/arginine-rich splicing factor 4</fullName>
    </submittedName>
</protein>
<evidence type="ECO:0000256" key="1">
    <source>
        <dbReference type="ARBA" id="ARBA00022884"/>
    </source>
</evidence>
<dbReference type="InterPro" id="IPR000504">
    <property type="entry name" value="RRM_dom"/>
</dbReference>
<dbReference type="Gene3D" id="3.30.70.330">
    <property type="match status" value="2"/>
</dbReference>
<dbReference type="PANTHER" id="PTHR23003">
    <property type="entry name" value="RNA RECOGNITION MOTIF RRM DOMAIN CONTAINING PROTEIN"/>
    <property type="match status" value="1"/>
</dbReference>
<keyword evidence="6" id="KW-1185">Reference proteome</keyword>
<dbReference type="GO" id="GO:0005737">
    <property type="term" value="C:cytoplasm"/>
    <property type="evidence" value="ECO:0007669"/>
    <property type="project" value="TreeGrafter"/>
</dbReference>
<dbReference type="GO" id="GO:0003729">
    <property type="term" value="F:mRNA binding"/>
    <property type="evidence" value="ECO:0007669"/>
    <property type="project" value="TreeGrafter"/>
</dbReference>
<dbReference type="STRING" id="8469.M7C8L7"/>
<dbReference type="SUPFAM" id="SSF54928">
    <property type="entry name" value="RNA-binding domain, RBD"/>
    <property type="match status" value="1"/>
</dbReference>
<evidence type="ECO:0000313" key="6">
    <source>
        <dbReference type="Proteomes" id="UP000031443"/>
    </source>
</evidence>
<feature type="domain" description="RRM" evidence="4">
    <location>
        <begin position="2"/>
        <end position="72"/>
    </location>
</feature>
<dbReference type="GO" id="GO:0005634">
    <property type="term" value="C:nucleus"/>
    <property type="evidence" value="ECO:0007669"/>
    <property type="project" value="TreeGrafter"/>
</dbReference>
<evidence type="ECO:0000313" key="5">
    <source>
        <dbReference type="EMBL" id="EMP40943.1"/>
    </source>
</evidence>
<dbReference type="AlphaFoldDB" id="M7C8L7"/>
<proteinExistence type="predicted"/>
<feature type="region of interest" description="Disordered" evidence="3">
    <location>
        <begin position="69"/>
        <end position="107"/>
    </location>
</feature>
<evidence type="ECO:0000256" key="3">
    <source>
        <dbReference type="SAM" id="MobiDB-lite"/>
    </source>
</evidence>
<evidence type="ECO:0000259" key="4">
    <source>
        <dbReference type="PROSITE" id="PS50102"/>
    </source>
</evidence>
<name>M7C8L7_CHEMY</name>
<evidence type="ECO:0000256" key="2">
    <source>
        <dbReference type="PROSITE-ProRule" id="PRU00176"/>
    </source>
</evidence>
<dbReference type="InterPro" id="IPR050374">
    <property type="entry name" value="RRT5_SRSF_SR"/>
</dbReference>